<dbReference type="EMBL" id="BAABFA010000006">
    <property type="protein sequence ID" value="GAA4461991.1"/>
    <property type="molecule type" value="Genomic_DNA"/>
</dbReference>
<keyword evidence="1" id="KW-0732">Signal</keyword>
<dbReference type="NCBIfam" id="TIGR04183">
    <property type="entry name" value="Por_Secre_tail"/>
    <property type="match status" value="1"/>
</dbReference>
<dbReference type="InterPro" id="IPR047589">
    <property type="entry name" value="DUF11_rpt"/>
</dbReference>
<sequence length="1362" mass="138748">MRYLGLIFLSVLFSFAAQAALPPILGVTVVCTGATTTLSNIVPSGTWSSSDVTVATIGSSTGVVTGVAAGTTTITYTDGTDFAYQVMTVNASPTPVTGPSTICTGATVTFTSTPAGGSWSSTTSAVAPIGTGTGVVTGVSAGTTIISYTGTNGCTSTAALTVYPIPSITGPSAVCIGAPVTFSGMMPGGTWNSDVPSVATIDGAGLLTGLTTGTTTITYAISGCSNTKIVTVNTAVGPITGTPQVCVGLTTALSNSTSGGTWVSTSPSVGTVGVSTGVVTGIGTGTTIISYIISSGCAASVVVTVNTTPGSITGTATLCAGATTTLSPTGGAGGTWASGATAVATVSASGIVYGAGVGTAAITYTAGVCGSATRVVTVSSSCSGTPVPGAITASAPLVCIGTPLTLNLPAYTPVCGHLKQWQYSADGASWSDLPGANTVPYTYNPTAAYYYRCKLTCASSGLSAFSGPVYVAVNYSIGSHTAISDAGLTYCDLAHFTVTACGVSSAFSVVTSFGDGTTVTSAMPSGSVSFDHMYSMAGTYTVRHELYVGSTPVDTVVFSFSYLPCYTLPVLLYADNNGNCAKDVAEPFNVTPVAIRIDSNSVPIDTVLITSGTYYRARGGVGTIYAFRPVMLTGGVVSACAGGVVYDTIVSTSDIYPARYIGLSCGGALAHDLRVSATSIARQTFQTFEIVVSNPTCATTSATVMLKFSPKYAYYSASPAPASVGSTVITWNLTGLNSFSSRTISVRVQRPSSLAPLLPGDTANAIISVTPTTGDLDTTNNIIIRTDTVRAGYDPNDLTVTPAGYILPCTWLEYRVRFENTGNDTARNIHVLDTLPAGVIPATLEVLSASHGMTASVVNDGVRNIAKFDFAGINLPDSSHHNLCNGMFTFRIKTLTALPDGTDIMNRVGIYFDENAVVMTNQVNNIIGIAPIQGPDHVCLGHPDTMSNTTPGGVWASSTPATGTIAANGIVTGIVAGTTVISYTVSNSCTSRTATKTVTVSPIAVPTVTVSTPDLTVCSGSPVIFTAVPAHGGTTPAYVWSVNGTIVSAGMAYSYLPATGDMVSVMMTSSEACTLPNVVADTITMTVLPTGMPVALISVSPNDTTCATTPATFIATNVMGGAAPGYQWYVNSALSGTGATYTYTPANGDVVHVRMGSNYQCRTADTVASGTINMTVDPLYLPIISIAAIPGLTVNAGDPITFVANVIDGGPMPIYEWYVNSTPVAGVTTGTFTTTTLSDYDSVTCRVTGSGTCSITSFNSVFVTILPVGVPHVSGDVNVSIFPNPNNGDFRIKANMGGATTNDVLITVNDMLGRTVYNALATPRRGSIDTMVQLPASVANGVYMLGLRNGNELKVFRFVVDR</sequence>
<dbReference type="SUPFAM" id="SSF48726">
    <property type="entry name" value="Immunoglobulin"/>
    <property type="match status" value="1"/>
</dbReference>
<comment type="caution">
    <text evidence="4">The sequence shown here is derived from an EMBL/GenBank/DDBJ whole genome shotgun (WGS) entry which is preliminary data.</text>
</comment>
<dbReference type="Pfam" id="PF02368">
    <property type="entry name" value="Big_2"/>
    <property type="match status" value="1"/>
</dbReference>
<feature type="signal peptide" evidence="1">
    <location>
        <begin position="1"/>
        <end position="19"/>
    </location>
</feature>
<dbReference type="SUPFAM" id="SSF49373">
    <property type="entry name" value="Invasin/intimin cell-adhesion fragments"/>
    <property type="match status" value="2"/>
</dbReference>
<feature type="domain" description="PKD" evidence="2">
    <location>
        <begin position="512"/>
        <end position="543"/>
    </location>
</feature>
<name>A0ABP8N951_9BACT</name>
<keyword evidence="5" id="KW-1185">Reference proteome</keyword>
<accession>A0ABP8N951</accession>
<evidence type="ECO:0000259" key="3">
    <source>
        <dbReference type="PROSITE" id="PS50835"/>
    </source>
</evidence>
<dbReference type="InterPro" id="IPR026444">
    <property type="entry name" value="Secre_tail"/>
</dbReference>
<evidence type="ECO:0000259" key="2">
    <source>
        <dbReference type="PROSITE" id="PS50093"/>
    </source>
</evidence>
<evidence type="ECO:0000256" key="1">
    <source>
        <dbReference type="SAM" id="SignalP"/>
    </source>
</evidence>
<dbReference type="InterPro" id="IPR007110">
    <property type="entry name" value="Ig-like_dom"/>
</dbReference>
<dbReference type="Proteomes" id="UP001500067">
    <property type="component" value="Unassembled WGS sequence"/>
</dbReference>
<evidence type="ECO:0000313" key="4">
    <source>
        <dbReference type="EMBL" id="GAA4461991.1"/>
    </source>
</evidence>
<dbReference type="PROSITE" id="PS50093">
    <property type="entry name" value="PKD"/>
    <property type="match status" value="1"/>
</dbReference>
<dbReference type="NCBIfam" id="TIGR01451">
    <property type="entry name" value="B_ant_repeat"/>
    <property type="match status" value="1"/>
</dbReference>
<dbReference type="RefSeq" id="WP_345078818.1">
    <property type="nucleotide sequence ID" value="NZ_BAABFA010000006.1"/>
</dbReference>
<feature type="chain" id="PRO_5045156985" description="T9SS type A sorting domain-containing protein" evidence="1">
    <location>
        <begin position="20"/>
        <end position="1362"/>
    </location>
</feature>
<feature type="domain" description="Ig-like" evidence="3">
    <location>
        <begin position="1182"/>
        <end position="1256"/>
    </location>
</feature>
<dbReference type="InterPro" id="IPR008964">
    <property type="entry name" value="Invasin/intimin_cell_adhesion"/>
</dbReference>
<proteinExistence type="predicted"/>
<dbReference type="Pfam" id="PF24595">
    <property type="entry name" value="DUF7619"/>
    <property type="match status" value="1"/>
</dbReference>
<dbReference type="InterPro" id="IPR036179">
    <property type="entry name" value="Ig-like_dom_sf"/>
</dbReference>
<dbReference type="Pfam" id="PF18962">
    <property type="entry name" value="Por_Secre_tail"/>
    <property type="match status" value="1"/>
</dbReference>
<dbReference type="SMART" id="SM00635">
    <property type="entry name" value="BID_2"/>
    <property type="match status" value="4"/>
</dbReference>
<dbReference type="InterPro" id="IPR055353">
    <property type="entry name" value="DUF7619"/>
</dbReference>
<dbReference type="InterPro" id="IPR003343">
    <property type="entry name" value="Big_2"/>
</dbReference>
<dbReference type="PROSITE" id="PS50835">
    <property type="entry name" value="IG_LIKE"/>
    <property type="match status" value="1"/>
</dbReference>
<dbReference type="Gene3D" id="2.60.40.1080">
    <property type="match status" value="2"/>
</dbReference>
<reference evidence="5" key="1">
    <citation type="journal article" date="2019" name="Int. J. Syst. Evol. Microbiol.">
        <title>The Global Catalogue of Microorganisms (GCM) 10K type strain sequencing project: providing services to taxonomists for standard genome sequencing and annotation.</title>
        <authorList>
            <consortium name="The Broad Institute Genomics Platform"/>
            <consortium name="The Broad Institute Genome Sequencing Center for Infectious Disease"/>
            <person name="Wu L."/>
            <person name="Ma J."/>
        </authorList>
    </citation>
    <scope>NUCLEOTIDE SEQUENCE [LARGE SCALE GENOMIC DNA]</scope>
    <source>
        <strain evidence="5">JCM 32105</strain>
    </source>
</reference>
<dbReference type="InterPro" id="IPR000601">
    <property type="entry name" value="PKD_dom"/>
</dbReference>
<organism evidence="4 5">
    <name type="scientific">Nemorincola caseinilytica</name>
    <dbReference type="NCBI Taxonomy" id="2054315"/>
    <lineage>
        <taxon>Bacteria</taxon>
        <taxon>Pseudomonadati</taxon>
        <taxon>Bacteroidota</taxon>
        <taxon>Chitinophagia</taxon>
        <taxon>Chitinophagales</taxon>
        <taxon>Chitinophagaceae</taxon>
        <taxon>Nemorincola</taxon>
    </lineage>
</organism>
<evidence type="ECO:0000313" key="5">
    <source>
        <dbReference type="Proteomes" id="UP001500067"/>
    </source>
</evidence>
<protein>
    <recommendedName>
        <fullName evidence="6">T9SS type A sorting domain-containing protein</fullName>
    </recommendedName>
</protein>
<gene>
    <name evidence="4" type="ORF">GCM10023093_07720</name>
</gene>
<evidence type="ECO:0008006" key="6">
    <source>
        <dbReference type="Google" id="ProtNLM"/>
    </source>
</evidence>